<gene>
    <name evidence="2" type="ORF">AACH00_01910</name>
</gene>
<keyword evidence="3" id="KW-1185">Reference proteome</keyword>
<sequence>MRSAARPKALVAAWFDFLSPAQRPMAIELQAAVRGAVPDVAESIRWGNLVFTVSDELMAALVPHKAHINLQFYQGASLPAHIAELDGNQRDSRSLKCRLSQPLDGVKVEMLVTAAAVIARRQALERAGERAVERAIERPSHPPNKPV</sequence>
<accession>A0ABU9BZX9</accession>
<dbReference type="Proteomes" id="UP001379945">
    <property type="component" value="Unassembled WGS sequence"/>
</dbReference>
<dbReference type="InterPro" id="IPR014922">
    <property type="entry name" value="YdhG-like"/>
</dbReference>
<evidence type="ECO:0000313" key="2">
    <source>
        <dbReference type="EMBL" id="MEK8045098.1"/>
    </source>
</evidence>
<dbReference type="Pfam" id="PF08818">
    <property type="entry name" value="DUF1801"/>
    <property type="match status" value="1"/>
</dbReference>
<organism evidence="2 3">
    <name type="scientific">Ideonella margarita</name>
    <dbReference type="NCBI Taxonomy" id="2984191"/>
    <lineage>
        <taxon>Bacteria</taxon>
        <taxon>Pseudomonadati</taxon>
        <taxon>Pseudomonadota</taxon>
        <taxon>Betaproteobacteria</taxon>
        <taxon>Burkholderiales</taxon>
        <taxon>Sphaerotilaceae</taxon>
        <taxon>Ideonella</taxon>
    </lineage>
</organism>
<protein>
    <submittedName>
        <fullName evidence="2">DUF1801 domain-containing protein</fullName>
    </submittedName>
</protein>
<evidence type="ECO:0000259" key="1">
    <source>
        <dbReference type="Pfam" id="PF08818"/>
    </source>
</evidence>
<comment type="caution">
    <text evidence="2">The sequence shown here is derived from an EMBL/GenBank/DDBJ whole genome shotgun (WGS) entry which is preliminary data.</text>
</comment>
<evidence type="ECO:0000313" key="3">
    <source>
        <dbReference type="Proteomes" id="UP001379945"/>
    </source>
</evidence>
<dbReference type="SUPFAM" id="SSF159888">
    <property type="entry name" value="YdhG-like"/>
    <property type="match status" value="1"/>
</dbReference>
<reference evidence="2 3" key="1">
    <citation type="submission" date="2024-04" db="EMBL/GenBank/DDBJ databases">
        <title>Novel species of the genus Ideonella isolated from streams.</title>
        <authorList>
            <person name="Lu H."/>
        </authorList>
    </citation>
    <scope>NUCLEOTIDE SEQUENCE [LARGE SCALE GENOMIC DNA]</scope>
    <source>
        <strain evidence="2 3">LYT19W</strain>
    </source>
</reference>
<proteinExistence type="predicted"/>
<dbReference type="Gene3D" id="3.90.1150.200">
    <property type="match status" value="1"/>
</dbReference>
<name>A0ABU9BZX9_9BURK</name>
<feature type="domain" description="YdhG-like" evidence="1">
    <location>
        <begin position="23"/>
        <end position="115"/>
    </location>
</feature>
<dbReference type="RefSeq" id="WP_341397244.1">
    <property type="nucleotide sequence ID" value="NZ_JBBUTI010000001.1"/>
</dbReference>
<dbReference type="EMBL" id="JBBUTI010000001">
    <property type="protein sequence ID" value="MEK8045098.1"/>
    <property type="molecule type" value="Genomic_DNA"/>
</dbReference>